<name>A0ACD1GKX2_9EURO</name>
<proteinExistence type="predicted"/>
<evidence type="ECO:0000313" key="1">
    <source>
        <dbReference type="EMBL" id="RAH49883.1"/>
    </source>
</evidence>
<organism evidence="1 2">
    <name type="scientific">Aspergillus brunneoviolaceus CBS 621.78</name>
    <dbReference type="NCBI Taxonomy" id="1450534"/>
    <lineage>
        <taxon>Eukaryota</taxon>
        <taxon>Fungi</taxon>
        <taxon>Dikarya</taxon>
        <taxon>Ascomycota</taxon>
        <taxon>Pezizomycotina</taxon>
        <taxon>Eurotiomycetes</taxon>
        <taxon>Eurotiomycetidae</taxon>
        <taxon>Eurotiales</taxon>
        <taxon>Aspergillaceae</taxon>
        <taxon>Aspergillus</taxon>
        <taxon>Aspergillus subgen. Circumdati</taxon>
    </lineage>
</organism>
<accession>A0ACD1GKX2</accession>
<sequence length="199" mass="22845">MSLESQAEPPSFFGAWTEEECWFPSDEEDSEYPTYNPESDDRLKTMGLHYYLDSYIGGAWPADETSFQILRSDPRLKGLYELPSVDGHSWQASLTYIARSDEESRSSPPHFRCLLRREVAGDERLLRGELITIVNSMINRLSFKSTLPHTIAPVMVYSLKHTQQVRILEACFNGQNLVVSSTKLYDMMTEDTESLELFL</sequence>
<reference evidence="1" key="1">
    <citation type="submission" date="2018-02" db="EMBL/GenBank/DDBJ databases">
        <title>The genomes of Aspergillus section Nigri reveals drivers in fungal speciation.</title>
        <authorList>
            <consortium name="DOE Joint Genome Institute"/>
            <person name="Vesth T.C."/>
            <person name="Nybo J."/>
            <person name="Theobald S."/>
            <person name="Brandl J."/>
            <person name="Frisvad J.C."/>
            <person name="Nielsen K.F."/>
            <person name="Lyhne E.K."/>
            <person name="Kogle M.E."/>
            <person name="Kuo A."/>
            <person name="Riley R."/>
            <person name="Clum A."/>
            <person name="Nolan M."/>
            <person name="Lipzen A."/>
            <person name="Salamov A."/>
            <person name="Henrissat B."/>
            <person name="Wiebenga A."/>
            <person name="De vries R.P."/>
            <person name="Grigoriev I.V."/>
            <person name="Mortensen U.H."/>
            <person name="Andersen M.R."/>
            <person name="Baker S.E."/>
        </authorList>
    </citation>
    <scope>NUCLEOTIDE SEQUENCE</scope>
    <source>
        <strain evidence="1">CBS 621.78</strain>
    </source>
</reference>
<keyword evidence="2" id="KW-1185">Reference proteome</keyword>
<dbReference type="EMBL" id="KZ825316">
    <property type="protein sequence ID" value="RAH49883.1"/>
    <property type="molecule type" value="Genomic_DNA"/>
</dbReference>
<dbReference type="Proteomes" id="UP000249057">
    <property type="component" value="Unassembled WGS sequence"/>
</dbReference>
<evidence type="ECO:0000313" key="2">
    <source>
        <dbReference type="Proteomes" id="UP000249057"/>
    </source>
</evidence>
<gene>
    <name evidence="1" type="ORF">BO95DRAFT_511275</name>
</gene>
<protein>
    <submittedName>
        <fullName evidence="1">Uncharacterized protein</fullName>
    </submittedName>
</protein>